<comment type="caution">
    <text evidence="2">The sequence shown here is derived from an EMBL/GenBank/DDBJ whole genome shotgun (WGS) entry which is preliminary data.</text>
</comment>
<accession>A0ABV9LR33</accession>
<dbReference type="EMBL" id="JBHSGU010000002">
    <property type="protein sequence ID" value="MFC4698927.1"/>
    <property type="molecule type" value="Genomic_DNA"/>
</dbReference>
<evidence type="ECO:0000313" key="2">
    <source>
        <dbReference type="EMBL" id="MFC4698927.1"/>
    </source>
</evidence>
<gene>
    <name evidence="2" type="ORF">ACFO4O_01975</name>
</gene>
<protein>
    <recommendedName>
        <fullName evidence="4">YfhG lipoprotein</fullName>
    </recommendedName>
</protein>
<keyword evidence="3" id="KW-1185">Reference proteome</keyword>
<dbReference type="RefSeq" id="WP_382405618.1">
    <property type="nucleotide sequence ID" value="NZ_JBHSGU010000002.1"/>
</dbReference>
<dbReference type="PROSITE" id="PS51257">
    <property type="entry name" value="PROKAR_LIPOPROTEIN"/>
    <property type="match status" value="1"/>
</dbReference>
<sequence length="194" mass="22477">MKIVWIYLAVIMLSGCELLEQKMGPLKDASVNKTTFLCETDEALETFEEFCQVRAWAEFYIDADQTPWSLRHESIKSLGDEPKQQLQKVLLSQGIDTPYANRLRAQNWLSDISSLMDERMNQVATVFVQKPSQQMLELESAITILSRVNARQEKTITDLQETLNIRSDEMQKQREQVEQLLKIEADMSDEKRSN</sequence>
<evidence type="ECO:0008006" key="4">
    <source>
        <dbReference type="Google" id="ProtNLM"/>
    </source>
</evidence>
<reference evidence="3" key="1">
    <citation type="journal article" date="2019" name="Int. J. Syst. Evol. Microbiol.">
        <title>The Global Catalogue of Microorganisms (GCM) 10K type strain sequencing project: providing services to taxonomists for standard genome sequencing and annotation.</title>
        <authorList>
            <consortium name="The Broad Institute Genomics Platform"/>
            <consortium name="The Broad Institute Genome Sequencing Center for Infectious Disease"/>
            <person name="Wu L."/>
            <person name="Ma J."/>
        </authorList>
    </citation>
    <scope>NUCLEOTIDE SEQUENCE [LARGE SCALE GENOMIC DNA]</scope>
    <source>
        <strain evidence="3">KACC 12507</strain>
    </source>
</reference>
<name>A0ABV9LR33_9ALTE</name>
<keyword evidence="1" id="KW-0175">Coiled coil</keyword>
<organism evidence="2 3">
    <name type="scientific">Glaciecola siphonariae</name>
    <dbReference type="NCBI Taxonomy" id="521012"/>
    <lineage>
        <taxon>Bacteria</taxon>
        <taxon>Pseudomonadati</taxon>
        <taxon>Pseudomonadota</taxon>
        <taxon>Gammaproteobacteria</taxon>
        <taxon>Alteromonadales</taxon>
        <taxon>Alteromonadaceae</taxon>
        <taxon>Glaciecola</taxon>
    </lineage>
</organism>
<evidence type="ECO:0000313" key="3">
    <source>
        <dbReference type="Proteomes" id="UP001595897"/>
    </source>
</evidence>
<dbReference type="Proteomes" id="UP001595897">
    <property type="component" value="Unassembled WGS sequence"/>
</dbReference>
<proteinExistence type="predicted"/>
<evidence type="ECO:0000256" key="1">
    <source>
        <dbReference type="SAM" id="Coils"/>
    </source>
</evidence>
<feature type="coiled-coil region" evidence="1">
    <location>
        <begin position="156"/>
        <end position="190"/>
    </location>
</feature>